<evidence type="ECO:0008006" key="7">
    <source>
        <dbReference type="Google" id="ProtNLM"/>
    </source>
</evidence>
<dbReference type="Pfam" id="PF01826">
    <property type="entry name" value="TIL"/>
    <property type="match status" value="2"/>
</dbReference>
<organism evidence="5 6">
    <name type="scientific">Ranitomeya imitator</name>
    <name type="common">mimic poison frog</name>
    <dbReference type="NCBI Taxonomy" id="111125"/>
    <lineage>
        <taxon>Eukaryota</taxon>
        <taxon>Metazoa</taxon>
        <taxon>Chordata</taxon>
        <taxon>Craniata</taxon>
        <taxon>Vertebrata</taxon>
        <taxon>Euteleostomi</taxon>
        <taxon>Amphibia</taxon>
        <taxon>Batrachia</taxon>
        <taxon>Anura</taxon>
        <taxon>Neobatrachia</taxon>
        <taxon>Hyloidea</taxon>
        <taxon>Dendrobatidae</taxon>
        <taxon>Dendrobatinae</taxon>
        <taxon>Ranitomeya</taxon>
    </lineage>
</organism>
<evidence type="ECO:0000313" key="6">
    <source>
        <dbReference type="Proteomes" id="UP001176940"/>
    </source>
</evidence>
<dbReference type="Pfam" id="PF25787">
    <property type="entry name" value="HTH_SB"/>
    <property type="match status" value="1"/>
</dbReference>
<protein>
    <recommendedName>
        <fullName evidence="7">Transposase</fullName>
    </recommendedName>
</protein>
<dbReference type="InterPro" id="IPR036397">
    <property type="entry name" value="RNaseH_sf"/>
</dbReference>
<evidence type="ECO:0000259" key="2">
    <source>
        <dbReference type="Pfam" id="PF01826"/>
    </source>
</evidence>
<dbReference type="Gene3D" id="3.30.420.10">
    <property type="entry name" value="Ribonuclease H-like superfamily/Ribonuclease H"/>
    <property type="match status" value="1"/>
</dbReference>
<dbReference type="InterPro" id="IPR002492">
    <property type="entry name" value="Transposase_Tc1-like"/>
</dbReference>
<dbReference type="InterPro" id="IPR036388">
    <property type="entry name" value="WH-like_DNA-bd_sf"/>
</dbReference>
<sequence>MVKTKELSKDTRNKIVALHQAGKTESAIANQLGVKKSTVGAIIRKWKTYKTTDNLPRSGDPRKIPPRGVRMITRTVSKNPRTTRGDLVNELQRAGTNVTRPTISNTLCHHGLRSCSARRVPLLKPVHVRARLKFAREHLDDPEEFWENVLWSDETKLELFGRNTTCRVWRKKNTELHPSNTIPTVKHGGGNIMLWGCFSAKGPGRLIRVHERMNGAMYREILSANLLPSARALKMKRGWVFQLDNDPKHTARATKEWLRKKHFKVLEWPCQSPDLNPIENLWRELKVRVAKRKAKNITALEEICMEEWANIPTTVCGNLVKTYRKRLTSVIANKGYITKIRHHQEPCAVHPPAVLFIAIIVPSAATRCKAGEEYNNCGSPCPPSCSNRSPICAAVCKPGCFCKKGKIRNDKGECVKVEKCCSGNTEYQECGNDCPNTCAAYRSPEPVMCTFHCSSGCFCKRGFKQLPNSKECVLPKYCPKNGSYTY</sequence>
<dbReference type="InterPro" id="IPR057667">
    <property type="entry name" value="HTH_SB"/>
</dbReference>
<dbReference type="Pfam" id="PF13358">
    <property type="entry name" value="DDE_3"/>
    <property type="match status" value="1"/>
</dbReference>
<keyword evidence="6" id="KW-1185">Reference proteome</keyword>
<feature type="domain" description="Tc1-like transposase DDE" evidence="3">
    <location>
        <begin position="149"/>
        <end position="300"/>
    </location>
</feature>
<feature type="domain" description="TIL" evidence="2">
    <location>
        <begin position="421"/>
        <end position="478"/>
    </location>
</feature>
<dbReference type="InterPro" id="IPR047655">
    <property type="entry name" value="Transpos_IS630-like"/>
</dbReference>
<dbReference type="PANTHER" id="PTHR23022">
    <property type="entry name" value="TRANSPOSABLE ELEMENT-RELATED"/>
    <property type="match status" value="1"/>
</dbReference>
<dbReference type="InterPro" id="IPR036084">
    <property type="entry name" value="Ser_inhib-like_sf"/>
</dbReference>
<dbReference type="InterPro" id="IPR009057">
    <property type="entry name" value="Homeodomain-like_sf"/>
</dbReference>
<dbReference type="InterPro" id="IPR038717">
    <property type="entry name" value="Tc1-like_DDE_dom"/>
</dbReference>
<dbReference type="InterPro" id="IPR002919">
    <property type="entry name" value="TIL_dom"/>
</dbReference>
<feature type="domain" description="Transposase Tc1-like" evidence="1">
    <location>
        <begin position="70"/>
        <end position="140"/>
    </location>
</feature>
<dbReference type="InterPro" id="IPR052338">
    <property type="entry name" value="Transposase_5"/>
</dbReference>
<feature type="domain" description="TIL" evidence="2">
    <location>
        <begin position="368"/>
        <end position="420"/>
    </location>
</feature>
<dbReference type="SUPFAM" id="SSF57567">
    <property type="entry name" value="Serine protease inhibitors"/>
    <property type="match status" value="2"/>
</dbReference>
<dbReference type="EMBL" id="CAUEEQ010000015">
    <property type="protein sequence ID" value="CAJ0915557.1"/>
    <property type="molecule type" value="Genomic_DNA"/>
</dbReference>
<evidence type="ECO:0000259" key="4">
    <source>
        <dbReference type="Pfam" id="PF25787"/>
    </source>
</evidence>
<name>A0ABN9KQV1_9NEOB</name>
<dbReference type="NCBIfam" id="NF033545">
    <property type="entry name" value="transpos_IS630"/>
    <property type="match status" value="1"/>
</dbReference>
<dbReference type="Gene3D" id="2.10.25.10">
    <property type="entry name" value="Laminin"/>
    <property type="match status" value="2"/>
</dbReference>
<dbReference type="CDD" id="cd19941">
    <property type="entry name" value="TIL"/>
    <property type="match status" value="2"/>
</dbReference>
<feature type="domain" description="Sleeping Beauty transposase HTH" evidence="4">
    <location>
        <begin position="1"/>
        <end position="52"/>
    </location>
</feature>
<dbReference type="SUPFAM" id="SSF46689">
    <property type="entry name" value="Homeodomain-like"/>
    <property type="match status" value="1"/>
</dbReference>
<comment type="caution">
    <text evidence="5">The sequence shown here is derived from an EMBL/GenBank/DDBJ whole genome shotgun (WGS) entry which is preliminary data.</text>
</comment>
<evidence type="ECO:0000259" key="3">
    <source>
        <dbReference type="Pfam" id="PF13358"/>
    </source>
</evidence>
<dbReference type="Gene3D" id="1.10.10.10">
    <property type="entry name" value="Winged helix-like DNA-binding domain superfamily/Winged helix DNA-binding domain"/>
    <property type="match status" value="1"/>
</dbReference>
<accession>A0ABN9KQV1</accession>
<evidence type="ECO:0000259" key="1">
    <source>
        <dbReference type="Pfam" id="PF01498"/>
    </source>
</evidence>
<dbReference type="Proteomes" id="UP001176940">
    <property type="component" value="Unassembled WGS sequence"/>
</dbReference>
<proteinExistence type="predicted"/>
<dbReference type="Pfam" id="PF01498">
    <property type="entry name" value="HTH_Tnp_Tc3_2"/>
    <property type="match status" value="1"/>
</dbReference>
<gene>
    <name evidence="5" type="ORF">RIMI_LOCUS60983</name>
</gene>
<dbReference type="PANTHER" id="PTHR23022:SF135">
    <property type="entry name" value="SI:DKEY-77F5.3"/>
    <property type="match status" value="1"/>
</dbReference>
<evidence type="ECO:0000313" key="5">
    <source>
        <dbReference type="EMBL" id="CAJ0915557.1"/>
    </source>
</evidence>
<reference evidence="5" key="1">
    <citation type="submission" date="2023-07" db="EMBL/GenBank/DDBJ databases">
        <authorList>
            <person name="Stuckert A."/>
        </authorList>
    </citation>
    <scope>NUCLEOTIDE SEQUENCE</scope>
</reference>